<proteinExistence type="predicted"/>
<dbReference type="Proteomes" id="UP000327013">
    <property type="component" value="Chromosome 3"/>
</dbReference>
<organism evidence="2 3">
    <name type="scientific">Carpinus fangiana</name>
    <dbReference type="NCBI Taxonomy" id="176857"/>
    <lineage>
        <taxon>Eukaryota</taxon>
        <taxon>Viridiplantae</taxon>
        <taxon>Streptophyta</taxon>
        <taxon>Embryophyta</taxon>
        <taxon>Tracheophyta</taxon>
        <taxon>Spermatophyta</taxon>
        <taxon>Magnoliopsida</taxon>
        <taxon>eudicotyledons</taxon>
        <taxon>Gunneridae</taxon>
        <taxon>Pentapetalae</taxon>
        <taxon>rosids</taxon>
        <taxon>fabids</taxon>
        <taxon>Fagales</taxon>
        <taxon>Betulaceae</taxon>
        <taxon>Carpinus</taxon>
    </lineage>
</organism>
<evidence type="ECO:0000256" key="1">
    <source>
        <dbReference type="SAM" id="Phobius"/>
    </source>
</evidence>
<feature type="transmembrane region" description="Helical" evidence="1">
    <location>
        <begin position="12"/>
        <end position="33"/>
    </location>
</feature>
<evidence type="ECO:0000313" key="3">
    <source>
        <dbReference type="Proteomes" id="UP000327013"/>
    </source>
</evidence>
<evidence type="ECO:0000313" key="2">
    <source>
        <dbReference type="EMBL" id="KAE8021768.1"/>
    </source>
</evidence>
<reference evidence="2 3" key="1">
    <citation type="submission" date="2019-06" db="EMBL/GenBank/DDBJ databases">
        <title>A chromosomal-level reference genome of Carpinus fangiana (Coryloideae, Betulaceae).</title>
        <authorList>
            <person name="Yang X."/>
            <person name="Wang Z."/>
            <person name="Zhang L."/>
            <person name="Hao G."/>
            <person name="Liu J."/>
            <person name="Yang Y."/>
        </authorList>
    </citation>
    <scope>NUCLEOTIDE SEQUENCE [LARGE SCALE GENOMIC DNA]</scope>
    <source>
        <strain evidence="2">Cfa_2016G</strain>
        <tissue evidence="2">Leaf</tissue>
    </source>
</reference>
<protein>
    <submittedName>
        <fullName evidence="2">Uncharacterized protein</fullName>
    </submittedName>
</protein>
<accession>A0A5N6QX23</accession>
<keyword evidence="1" id="KW-0472">Membrane</keyword>
<keyword evidence="3" id="KW-1185">Reference proteome</keyword>
<keyword evidence="1" id="KW-0812">Transmembrane</keyword>
<name>A0A5N6QX23_9ROSI</name>
<dbReference type="AlphaFoldDB" id="A0A5N6QX23"/>
<dbReference type="EMBL" id="CM017323">
    <property type="protein sequence ID" value="KAE8021768.1"/>
    <property type="molecule type" value="Genomic_DNA"/>
</dbReference>
<keyword evidence="1" id="KW-1133">Transmembrane helix</keyword>
<gene>
    <name evidence="2" type="ORF">FH972_007632</name>
</gene>
<dbReference type="OrthoDB" id="2020015at2759"/>
<sequence>MGEWIIGAFINLYGSIAICPMELYFSFLAIDLISFPLDMLLRLLGLSSVFVRDSYTYKNIRLEKLLKRSSRQHKEDPKKQDDINSEACADDRVVERIRLENMELRSYMASPYCSYYGTCLSTIALGFYACHSKQFKCGCPCSCSLGFFELILDLQIPFSN</sequence>